<comment type="caution">
    <text evidence="5">The sequence shown here is derived from an EMBL/GenBank/DDBJ whole genome shotgun (WGS) entry which is preliminary data.</text>
</comment>
<dbReference type="AlphaFoldDB" id="A0AAU9V599"/>
<dbReference type="GO" id="GO:0042302">
    <property type="term" value="F:structural constituent of cuticle"/>
    <property type="evidence" value="ECO:0007669"/>
    <property type="project" value="UniProtKB-UniRule"/>
</dbReference>
<sequence length="180" mass="18357">MASKFVVLALLVAAAQGSGLQGNYNSFSYGVADPHTGDVKNQHETRVGDNVVGQYSLLESDGTRRVVDYAADAHSGFNAIVRKDPAIIGHAAPALISAPIAQSYVAPISTYAAGIAPVAYGAYASPLAYKAYAAAPLAYSSIATPLGYNSLGAGAHGAIAAPLAYNSYGYGINGLGYARL</sequence>
<proteinExistence type="predicted"/>
<dbReference type="InterPro" id="IPR000618">
    <property type="entry name" value="Insect_cuticle"/>
</dbReference>
<protein>
    <recommendedName>
        <fullName evidence="7">Larval/pupal rigid cuticle protein 66-like</fullName>
    </recommendedName>
</protein>
<name>A0AAU9V599_EUPED</name>
<dbReference type="InterPro" id="IPR051217">
    <property type="entry name" value="Insect_Cuticle_Struc_Prot"/>
</dbReference>
<dbReference type="GO" id="GO:0005615">
    <property type="term" value="C:extracellular space"/>
    <property type="evidence" value="ECO:0007669"/>
    <property type="project" value="TreeGrafter"/>
</dbReference>
<keyword evidence="6" id="KW-1185">Reference proteome</keyword>
<dbReference type="PANTHER" id="PTHR12236">
    <property type="entry name" value="STRUCTURAL CONTITUENT OF CUTICLE"/>
    <property type="match status" value="1"/>
</dbReference>
<keyword evidence="2 4" id="KW-0732">Signal</keyword>
<evidence type="ECO:0000313" key="6">
    <source>
        <dbReference type="Proteomes" id="UP001153954"/>
    </source>
</evidence>
<evidence type="ECO:0000256" key="1">
    <source>
        <dbReference type="ARBA" id="ARBA00022460"/>
    </source>
</evidence>
<evidence type="ECO:0000256" key="2">
    <source>
        <dbReference type="ARBA" id="ARBA00022729"/>
    </source>
</evidence>
<evidence type="ECO:0000256" key="4">
    <source>
        <dbReference type="SAM" id="SignalP"/>
    </source>
</evidence>
<accession>A0AAU9V599</accession>
<dbReference type="PANTHER" id="PTHR12236:SF75">
    <property type="entry name" value="CUTICULAR PROTEIN 62BB, ISOFORM A"/>
    <property type="match status" value="1"/>
</dbReference>
<dbReference type="Proteomes" id="UP001153954">
    <property type="component" value="Unassembled WGS sequence"/>
</dbReference>
<organism evidence="5 6">
    <name type="scientific">Euphydryas editha</name>
    <name type="common">Edith's checkerspot</name>
    <dbReference type="NCBI Taxonomy" id="104508"/>
    <lineage>
        <taxon>Eukaryota</taxon>
        <taxon>Metazoa</taxon>
        <taxon>Ecdysozoa</taxon>
        <taxon>Arthropoda</taxon>
        <taxon>Hexapoda</taxon>
        <taxon>Insecta</taxon>
        <taxon>Pterygota</taxon>
        <taxon>Neoptera</taxon>
        <taxon>Endopterygota</taxon>
        <taxon>Lepidoptera</taxon>
        <taxon>Glossata</taxon>
        <taxon>Ditrysia</taxon>
        <taxon>Papilionoidea</taxon>
        <taxon>Nymphalidae</taxon>
        <taxon>Nymphalinae</taxon>
        <taxon>Euphydryas</taxon>
    </lineage>
</organism>
<dbReference type="Pfam" id="PF00379">
    <property type="entry name" value="Chitin_bind_4"/>
    <property type="match status" value="1"/>
</dbReference>
<reference evidence="5" key="1">
    <citation type="submission" date="2022-03" db="EMBL/GenBank/DDBJ databases">
        <authorList>
            <person name="Tunstrom K."/>
        </authorList>
    </citation>
    <scope>NUCLEOTIDE SEQUENCE</scope>
</reference>
<dbReference type="PROSITE" id="PS51155">
    <property type="entry name" value="CHIT_BIND_RR_2"/>
    <property type="match status" value="1"/>
</dbReference>
<dbReference type="InterPro" id="IPR031311">
    <property type="entry name" value="CHIT_BIND_RR_consensus"/>
</dbReference>
<gene>
    <name evidence="5" type="ORF">EEDITHA_LOCUS18633</name>
</gene>
<dbReference type="GO" id="GO:0031012">
    <property type="term" value="C:extracellular matrix"/>
    <property type="evidence" value="ECO:0007669"/>
    <property type="project" value="TreeGrafter"/>
</dbReference>
<feature type="signal peptide" evidence="4">
    <location>
        <begin position="1"/>
        <end position="17"/>
    </location>
</feature>
<dbReference type="EMBL" id="CAKOGL010000027">
    <property type="protein sequence ID" value="CAH2104225.1"/>
    <property type="molecule type" value="Genomic_DNA"/>
</dbReference>
<evidence type="ECO:0000313" key="5">
    <source>
        <dbReference type="EMBL" id="CAH2104225.1"/>
    </source>
</evidence>
<evidence type="ECO:0008006" key="7">
    <source>
        <dbReference type="Google" id="ProtNLM"/>
    </source>
</evidence>
<dbReference type="PROSITE" id="PS00233">
    <property type="entry name" value="CHIT_BIND_RR_1"/>
    <property type="match status" value="1"/>
</dbReference>
<keyword evidence="1 3" id="KW-0193">Cuticle</keyword>
<feature type="chain" id="PRO_5043964684" description="Larval/pupal rigid cuticle protein 66-like" evidence="4">
    <location>
        <begin position="18"/>
        <end position="180"/>
    </location>
</feature>
<evidence type="ECO:0000256" key="3">
    <source>
        <dbReference type="PROSITE-ProRule" id="PRU00497"/>
    </source>
</evidence>